<organism evidence="1">
    <name type="scientific">Ophidiomyces ophidiicola</name>
    <dbReference type="NCBI Taxonomy" id="1387563"/>
    <lineage>
        <taxon>Eukaryota</taxon>
        <taxon>Fungi</taxon>
        <taxon>Dikarya</taxon>
        <taxon>Ascomycota</taxon>
        <taxon>Pezizomycotina</taxon>
        <taxon>Eurotiomycetes</taxon>
        <taxon>Eurotiomycetidae</taxon>
        <taxon>Onygenales</taxon>
        <taxon>Onygenaceae</taxon>
        <taxon>Ophidiomyces</taxon>
    </lineage>
</organism>
<comment type="caution">
    <text evidence="1">The sequence shown here is derived from an EMBL/GenBank/DDBJ whole genome shotgun (WGS) entry which is preliminary data.</text>
</comment>
<accession>A0ACB8UST5</accession>
<name>A0ACB8UST5_9EURO</name>
<gene>
    <name evidence="1" type="ORF">LOY88_004683</name>
</gene>
<evidence type="ECO:0000313" key="1">
    <source>
        <dbReference type="EMBL" id="KAI2384431.1"/>
    </source>
</evidence>
<proteinExistence type="predicted"/>
<dbReference type="EMBL" id="JALBCA010000073">
    <property type="protein sequence ID" value="KAI2384431.1"/>
    <property type="molecule type" value="Genomic_DNA"/>
</dbReference>
<protein>
    <submittedName>
        <fullName evidence="1">Uncharacterized protein</fullName>
    </submittedName>
</protein>
<sequence length="232" mass="26192">MNILIFGGTGSVGAWTARKALERGHFVTLHVRDANRVPEDLKSSIGVTIYEGTLADEASLTSAIKGQDVILSSIGPNGPWGFKGELIAGYRLILRLMRTLNVHRIIAMTTISCYDPHDSFAFSRLLTYLLIFIFARIAQLEVLGIEKVFKEDGASIDWTLARVPVLKDSPEDGYIAEAGYVGDGHWNLFLERRDWANWMVREAERECPNWVRESPALYTPLETRHRSHPHRE</sequence>
<reference evidence="1" key="1">
    <citation type="journal article" date="2022" name="bioRxiv">
        <title>Population genetic analysis of Ophidiomyces ophidiicola, the causative agent of snake fungal disease, indicates recent introductions to the USA.</title>
        <authorList>
            <person name="Ladner J.T."/>
            <person name="Palmer J.M."/>
            <person name="Ettinger C.L."/>
            <person name="Stajich J.E."/>
            <person name="Farrell T.M."/>
            <person name="Glorioso B.M."/>
            <person name="Lawson B."/>
            <person name="Price S.J."/>
            <person name="Stengle A.G."/>
            <person name="Grear D.A."/>
            <person name="Lorch J.M."/>
        </authorList>
    </citation>
    <scope>NUCLEOTIDE SEQUENCE</scope>
    <source>
        <strain evidence="1">NWHC 24266-5</strain>
    </source>
</reference>